<evidence type="ECO:0000313" key="4">
    <source>
        <dbReference type="Proteomes" id="UP001391051"/>
    </source>
</evidence>
<organism evidence="3 4">
    <name type="scientific">Apiospora aurea</name>
    <dbReference type="NCBI Taxonomy" id="335848"/>
    <lineage>
        <taxon>Eukaryota</taxon>
        <taxon>Fungi</taxon>
        <taxon>Dikarya</taxon>
        <taxon>Ascomycota</taxon>
        <taxon>Pezizomycotina</taxon>
        <taxon>Sordariomycetes</taxon>
        <taxon>Xylariomycetidae</taxon>
        <taxon>Amphisphaeriales</taxon>
        <taxon>Apiosporaceae</taxon>
        <taxon>Apiospora</taxon>
    </lineage>
</organism>
<accession>A0ABR1Q2P2</accession>
<gene>
    <name evidence="3" type="ORF">PG986_010585</name>
</gene>
<evidence type="ECO:0000259" key="2">
    <source>
        <dbReference type="Pfam" id="PF25484"/>
    </source>
</evidence>
<keyword evidence="4" id="KW-1185">Reference proteome</keyword>
<name>A0ABR1Q2P2_9PEZI</name>
<feature type="signal peptide" evidence="1">
    <location>
        <begin position="1"/>
        <end position="19"/>
    </location>
</feature>
<evidence type="ECO:0000313" key="3">
    <source>
        <dbReference type="EMBL" id="KAK7946264.1"/>
    </source>
</evidence>
<evidence type="ECO:0000256" key="1">
    <source>
        <dbReference type="SAM" id="SignalP"/>
    </source>
</evidence>
<dbReference type="GeneID" id="92079869"/>
<dbReference type="RefSeq" id="XP_066696298.1">
    <property type="nucleotide sequence ID" value="XM_066846807.1"/>
</dbReference>
<protein>
    <recommendedName>
        <fullName evidence="2">DUF7907 domain-containing protein</fullName>
    </recommendedName>
</protein>
<sequence>MKFSLSASLLALAASAVQAQQPQNQTGPFFLHITGKEDKTIDGYAGACHAGAAIEGLCFANGPKPSGDNVNYESFYFNYTGNQDVDGAEVGFLSWNLQLAPGSDPAVVPSPMSFTFSTTSNVAQPMFGPGNSQQSVGFDKDGKMFVFGSMDDATFEPDNRPPNPYQPKAYYNWFVCWQYVGSYYYHAVGWATTLPPHNPTCQAVDITQVMV</sequence>
<feature type="domain" description="DUF7907" evidence="2">
    <location>
        <begin position="28"/>
        <end position="208"/>
    </location>
</feature>
<comment type="caution">
    <text evidence="3">The sequence shown here is derived from an EMBL/GenBank/DDBJ whole genome shotgun (WGS) entry which is preliminary data.</text>
</comment>
<dbReference type="EMBL" id="JAQQWE010000007">
    <property type="protein sequence ID" value="KAK7946264.1"/>
    <property type="molecule type" value="Genomic_DNA"/>
</dbReference>
<dbReference type="Pfam" id="PF25484">
    <property type="entry name" value="DUF7907"/>
    <property type="match status" value="1"/>
</dbReference>
<proteinExistence type="predicted"/>
<dbReference type="InterPro" id="IPR057229">
    <property type="entry name" value="DUF7907"/>
</dbReference>
<dbReference type="Proteomes" id="UP001391051">
    <property type="component" value="Unassembled WGS sequence"/>
</dbReference>
<feature type="chain" id="PRO_5045162011" description="DUF7907 domain-containing protein" evidence="1">
    <location>
        <begin position="20"/>
        <end position="211"/>
    </location>
</feature>
<keyword evidence="1" id="KW-0732">Signal</keyword>
<reference evidence="3 4" key="1">
    <citation type="submission" date="2023-01" db="EMBL/GenBank/DDBJ databases">
        <title>Analysis of 21 Apiospora genomes using comparative genomics revels a genus with tremendous synthesis potential of carbohydrate active enzymes and secondary metabolites.</title>
        <authorList>
            <person name="Sorensen T."/>
        </authorList>
    </citation>
    <scope>NUCLEOTIDE SEQUENCE [LARGE SCALE GENOMIC DNA]</scope>
    <source>
        <strain evidence="3 4">CBS 24483</strain>
    </source>
</reference>